<dbReference type="OrthoDB" id="7463018at2759"/>
<gene>
    <name evidence="3" type="ORF">DIATSA_LOCUS5073</name>
</gene>
<feature type="signal peptide" evidence="2">
    <location>
        <begin position="1"/>
        <end position="17"/>
    </location>
</feature>
<feature type="chain" id="PRO_5040226617" evidence="2">
    <location>
        <begin position="18"/>
        <end position="114"/>
    </location>
</feature>
<keyword evidence="1" id="KW-0812">Transmembrane</keyword>
<dbReference type="AlphaFoldDB" id="A0A9N9R042"/>
<protein>
    <submittedName>
        <fullName evidence="3">Uncharacterized protein</fullName>
    </submittedName>
</protein>
<feature type="transmembrane region" description="Helical" evidence="1">
    <location>
        <begin position="33"/>
        <end position="59"/>
    </location>
</feature>
<organism evidence="3 4">
    <name type="scientific">Diatraea saccharalis</name>
    <name type="common">sugarcane borer</name>
    <dbReference type="NCBI Taxonomy" id="40085"/>
    <lineage>
        <taxon>Eukaryota</taxon>
        <taxon>Metazoa</taxon>
        <taxon>Ecdysozoa</taxon>
        <taxon>Arthropoda</taxon>
        <taxon>Hexapoda</taxon>
        <taxon>Insecta</taxon>
        <taxon>Pterygota</taxon>
        <taxon>Neoptera</taxon>
        <taxon>Endopterygota</taxon>
        <taxon>Lepidoptera</taxon>
        <taxon>Glossata</taxon>
        <taxon>Ditrysia</taxon>
        <taxon>Pyraloidea</taxon>
        <taxon>Crambidae</taxon>
        <taxon>Crambinae</taxon>
        <taxon>Diatraea</taxon>
    </lineage>
</organism>
<keyword evidence="1" id="KW-1133">Transmembrane helix</keyword>
<evidence type="ECO:0000256" key="2">
    <source>
        <dbReference type="SAM" id="SignalP"/>
    </source>
</evidence>
<sequence>MMRVVITLSLLLAVVLADPVPKLSSSIDDALSLAVSAIQWLVSNCLVVVLGAISTLGFCKFTGSCSLSYEDILPVSQLTSYITPEHIQTAENFLASAVEKYADERRRSYSPINY</sequence>
<dbReference type="EMBL" id="OU893348">
    <property type="protein sequence ID" value="CAG9787168.1"/>
    <property type="molecule type" value="Genomic_DNA"/>
</dbReference>
<accession>A0A9N9R042</accession>
<keyword evidence="2" id="KW-0732">Signal</keyword>
<keyword evidence="1" id="KW-0472">Membrane</keyword>
<reference evidence="3" key="2">
    <citation type="submission" date="2022-10" db="EMBL/GenBank/DDBJ databases">
        <authorList>
            <consortium name="ENA_rothamsted_submissions"/>
            <consortium name="culmorum"/>
            <person name="King R."/>
        </authorList>
    </citation>
    <scope>NUCLEOTIDE SEQUENCE</scope>
</reference>
<proteinExistence type="predicted"/>
<evidence type="ECO:0000313" key="4">
    <source>
        <dbReference type="Proteomes" id="UP001153714"/>
    </source>
</evidence>
<evidence type="ECO:0000256" key="1">
    <source>
        <dbReference type="SAM" id="Phobius"/>
    </source>
</evidence>
<keyword evidence="4" id="KW-1185">Reference proteome</keyword>
<reference evidence="3" key="1">
    <citation type="submission" date="2021-12" db="EMBL/GenBank/DDBJ databases">
        <authorList>
            <person name="King R."/>
        </authorList>
    </citation>
    <scope>NUCLEOTIDE SEQUENCE</scope>
</reference>
<name>A0A9N9R042_9NEOP</name>
<evidence type="ECO:0000313" key="3">
    <source>
        <dbReference type="EMBL" id="CAG9787168.1"/>
    </source>
</evidence>
<dbReference type="Proteomes" id="UP001153714">
    <property type="component" value="Chromosome 17"/>
</dbReference>